<evidence type="ECO:0000256" key="4">
    <source>
        <dbReference type="ARBA" id="ARBA00023014"/>
    </source>
</evidence>
<evidence type="ECO:0000259" key="7">
    <source>
        <dbReference type="Pfam" id="PF09989"/>
    </source>
</evidence>
<gene>
    <name evidence="8" type="ORF">IAC23_00295</name>
</gene>
<evidence type="ECO:0000256" key="2">
    <source>
        <dbReference type="ARBA" id="ARBA00022723"/>
    </source>
</evidence>
<accession>A0A9D9EC68</accession>
<organism evidence="8 9">
    <name type="scientific">Candidatus Cryptobacteroides merdavium</name>
    <dbReference type="NCBI Taxonomy" id="2840769"/>
    <lineage>
        <taxon>Bacteria</taxon>
        <taxon>Pseudomonadati</taxon>
        <taxon>Bacteroidota</taxon>
        <taxon>Bacteroidia</taxon>
        <taxon>Bacteroidales</taxon>
        <taxon>Candidatus Cryptobacteroides</taxon>
    </lineage>
</organism>
<evidence type="ECO:0000259" key="6">
    <source>
        <dbReference type="Pfam" id="PF01869"/>
    </source>
</evidence>
<dbReference type="Pfam" id="PF01869">
    <property type="entry name" value="BcrAD_BadFG"/>
    <property type="match status" value="2"/>
</dbReference>
<comment type="cofactor">
    <cofactor evidence="1">
        <name>[4Fe-4S] cluster</name>
        <dbReference type="ChEBI" id="CHEBI:49883"/>
    </cofactor>
</comment>
<sequence>MINIGIDAGSTTAKVVAADENGNVIFTGYERHNARARETVTGLLEKLMAVTGDVKTGVCVTGSVGMGISEKCSLPFVQEVVAATRAVRKTCPQAAALIDIGGEDAKVVFFKDGEASDLRMNGNCAGGTGAFIDQMAIILGVTADELNDLASRADRIYPVASRCGVFCKTDIQNLVAKNVSRENIAASIFHAVAVQTVVTLAHGCDICPPVVFCGGPLTFIPSLRKAFADYLSLSENDIILPENANLIPAEGAADVAGNGEHVSMLSELIDRINAGMTSAVKTFTGLEPVFGSEAEHDRWLERMSGHRIPSAELKPGVNEVFIGIDSGSTTTKITVMDRSRSLLWSWYSHNGGNAVKAVETGLEALKKECKERGAVLSIAGSCSTGYGEDLVKAAFQLGNGIIETIAHYIAARYLDRNVSFILDIGGQDMKAIFVHNGVIDRIEINEACSSGCGSFIETFAMSLGYSAEDFAKAACRSQSPCDLGTRCTVFMNSKVKQVLREGATLEDISAGLAYSVVKNCLYKVLKLKNSDVLGKNIVVQGGTMRNDAVVRAIELLTSAEVTRCDRPELMGAFGCALYAMDHAFEAPVTLDDMLGKAQYESDLLHCRGCDNNCAVVRYRFAGGKKYYSGNRCEKVFTNGGKDAVKGENAYIAKNSILFDRKAEIASPVMTLGIPRVLNMFEEYPFWHTLFTSCGIQVVLSDVSEYRHYEFCAKMVMSDNICFPAKLVHSHIDNLIGKRPDRIFMPFVVFEKKGEEQNSYNCPIVAGYSAVVKNVQETGIPFDSPVVSFKERRLLRRQCRNILKGYGIDARKAMEAFVKAEKAQEEYEKAVAAVSRNIIDKSRQEGRLTVLLAGRPYHTDPLIQHKVSEMIADMGVNVITDDIARDMEIPLDDVNLLPQWAYVNRILKSAKWAAMQGNDVQYIEFTSFGCGPDAFMLDEIRELLMRHGKALTLLKLDDINNVGSMKLRVRSMIDSIRLSVSGDTEARKVRPFVTVPVYEKKHRNRKILAPFFTPFISPLIPPVMKLLGYDVENLPLSDRESAEWGLKYANNEVCYPATLVVGDIIKAFKSGKYDPDNTVVAMTQTGGQCRASNYVPLIKTALVDAGFKDVPVIAVTFASGIDNYQPGFKPDWKKVIPVALYALLYSDMIAKFYYASAVREKVSGSAAALKDKYLRLAAEVIEKKESLGRLTDLLCTAADEFNAICRDMKTERVGIVGEIYLKFNPFAQKNVTDWFIEKGVEVAPPILTDFFMQFFVNRRVKAQTAVTGSSVPEFIYDFIYRLAMDRIAKFNRIGSRFRYFMPFNDVFHEAEEARDVITLNAQFGEGWLLPAEIISYYRSGVKNVVSLQPFGCIANHIVVRGVEKKLKTLYPDLNLLALDFDSGVSDVNVTNRLLLFLDNIHRRSGIGADAPGAGKQTNDTVAAASEAAEYKSRETVSEPAC</sequence>
<proteinExistence type="predicted"/>
<keyword evidence="4" id="KW-0411">Iron-sulfur</keyword>
<protein>
    <submittedName>
        <fullName evidence="8">2-hydroxyacyl-CoA dehydratase</fullName>
    </submittedName>
</protein>
<evidence type="ECO:0000256" key="3">
    <source>
        <dbReference type="ARBA" id="ARBA00023004"/>
    </source>
</evidence>
<dbReference type="Pfam" id="PF09989">
    <property type="entry name" value="DUF2229"/>
    <property type="match status" value="1"/>
</dbReference>
<dbReference type="GO" id="GO:0051536">
    <property type="term" value="F:iron-sulfur cluster binding"/>
    <property type="evidence" value="ECO:0007669"/>
    <property type="project" value="UniProtKB-KW"/>
</dbReference>
<dbReference type="InterPro" id="IPR051805">
    <property type="entry name" value="Dehydratase_Activator_Redct"/>
</dbReference>
<dbReference type="SUPFAM" id="SSF53067">
    <property type="entry name" value="Actin-like ATPase domain"/>
    <property type="match status" value="2"/>
</dbReference>
<dbReference type="NCBIfam" id="TIGR00241">
    <property type="entry name" value="CoA_E_activ"/>
    <property type="match status" value="1"/>
</dbReference>
<feature type="region of interest" description="Disordered" evidence="5">
    <location>
        <begin position="1407"/>
        <end position="1440"/>
    </location>
</feature>
<evidence type="ECO:0000313" key="9">
    <source>
        <dbReference type="Proteomes" id="UP000823619"/>
    </source>
</evidence>
<evidence type="ECO:0000256" key="1">
    <source>
        <dbReference type="ARBA" id="ARBA00001966"/>
    </source>
</evidence>
<dbReference type="CDD" id="cd24034">
    <property type="entry name" value="ASKHA_NBD_O66634-like_rpt1"/>
    <property type="match status" value="1"/>
</dbReference>
<dbReference type="PANTHER" id="PTHR32329">
    <property type="entry name" value="BIFUNCTIONAL PROTEIN [INCLUDES 2-HYDROXYACYL-COA DEHYDRATASE (N-TER) AND ITS ACTIVATOR DOMAIN (C_TERM)-RELATED"/>
    <property type="match status" value="1"/>
</dbReference>
<feature type="domain" description="ATPase BadF/BadG/BcrA/BcrD type" evidence="6">
    <location>
        <begin position="4"/>
        <end position="253"/>
    </location>
</feature>
<reference evidence="8" key="2">
    <citation type="journal article" date="2021" name="PeerJ">
        <title>Extensive microbial diversity within the chicken gut microbiome revealed by metagenomics and culture.</title>
        <authorList>
            <person name="Gilroy R."/>
            <person name="Ravi A."/>
            <person name="Getino M."/>
            <person name="Pursley I."/>
            <person name="Horton D.L."/>
            <person name="Alikhan N.F."/>
            <person name="Baker D."/>
            <person name="Gharbi K."/>
            <person name="Hall N."/>
            <person name="Watson M."/>
            <person name="Adriaenssens E.M."/>
            <person name="Foster-Nyarko E."/>
            <person name="Jarju S."/>
            <person name="Secka A."/>
            <person name="Antonio M."/>
            <person name="Oren A."/>
            <person name="Chaudhuri R.R."/>
            <person name="La Ragione R."/>
            <person name="Hildebrand F."/>
            <person name="Pallen M.J."/>
        </authorList>
    </citation>
    <scope>NUCLEOTIDE SEQUENCE</scope>
    <source>
        <strain evidence="8">D5-748</strain>
    </source>
</reference>
<dbReference type="CDD" id="cd24035">
    <property type="entry name" value="ASKHA_NBD_O66634-like_rpt2"/>
    <property type="match status" value="1"/>
</dbReference>
<feature type="domain" description="DUF2229" evidence="7">
    <location>
        <begin position="670"/>
        <end position="881"/>
    </location>
</feature>
<dbReference type="InterPro" id="IPR002731">
    <property type="entry name" value="ATPase_BadF"/>
</dbReference>
<dbReference type="PANTHER" id="PTHR32329:SF4">
    <property type="entry name" value="ACTIVATOR OF 2-HYDROXYACYL-COA DEHYDRATASE"/>
    <property type="match status" value="1"/>
</dbReference>
<name>A0A9D9EC68_9BACT</name>
<dbReference type="InterPro" id="IPR018709">
    <property type="entry name" value="CoA_activase_DUF2229"/>
</dbReference>
<keyword evidence="2" id="KW-0479">Metal-binding</keyword>
<feature type="domain" description="ATPase BadF/BadG/BcrA/BcrD type" evidence="6">
    <location>
        <begin position="322"/>
        <end position="579"/>
    </location>
</feature>
<dbReference type="Gene3D" id="3.30.420.40">
    <property type="match status" value="4"/>
</dbReference>
<evidence type="ECO:0000256" key="5">
    <source>
        <dbReference type="SAM" id="MobiDB-lite"/>
    </source>
</evidence>
<dbReference type="Proteomes" id="UP000823619">
    <property type="component" value="Unassembled WGS sequence"/>
</dbReference>
<dbReference type="EMBL" id="JADIMO010000006">
    <property type="protein sequence ID" value="MBO8444130.1"/>
    <property type="molecule type" value="Genomic_DNA"/>
</dbReference>
<evidence type="ECO:0000313" key="8">
    <source>
        <dbReference type="EMBL" id="MBO8444130.1"/>
    </source>
</evidence>
<keyword evidence="3" id="KW-0408">Iron</keyword>
<dbReference type="InterPro" id="IPR043129">
    <property type="entry name" value="ATPase_NBD"/>
</dbReference>
<reference evidence="8" key="1">
    <citation type="submission" date="2020-10" db="EMBL/GenBank/DDBJ databases">
        <authorList>
            <person name="Gilroy R."/>
        </authorList>
    </citation>
    <scope>NUCLEOTIDE SEQUENCE</scope>
    <source>
        <strain evidence="8">D5-748</strain>
    </source>
</reference>
<feature type="compositionally biased region" description="Basic and acidic residues" evidence="5">
    <location>
        <begin position="1427"/>
        <end position="1440"/>
    </location>
</feature>
<dbReference type="InterPro" id="IPR008275">
    <property type="entry name" value="CoA_E_activase_dom"/>
</dbReference>
<comment type="caution">
    <text evidence="8">The sequence shown here is derived from an EMBL/GenBank/DDBJ whole genome shotgun (WGS) entry which is preliminary data.</text>
</comment>
<dbReference type="GO" id="GO:0046872">
    <property type="term" value="F:metal ion binding"/>
    <property type="evidence" value="ECO:0007669"/>
    <property type="project" value="UniProtKB-KW"/>
</dbReference>